<dbReference type="InterPro" id="IPR001296">
    <property type="entry name" value="Glyco_trans_1"/>
</dbReference>
<dbReference type="InterPro" id="IPR028098">
    <property type="entry name" value="Glyco_trans_4-like_N"/>
</dbReference>
<evidence type="ECO:0000313" key="5">
    <source>
        <dbReference type="EMBL" id="THG30555.1"/>
    </source>
</evidence>
<dbReference type="Pfam" id="PF13439">
    <property type="entry name" value="Glyco_transf_4"/>
    <property type="match status" value="1"/>
</dbReference>
<dbReference type="RefSeq" id="WP_136425253.1">
    <property type="nucleotide sequence ID" value="NZ_SSSN01000013.1"/>
</dbReference>
<evidence type="ECO:0000313" key="6">
    <source>
        <dbReference type="Proteomes" id="UP000307380"/>
    </source>
</evidence>
<keyword evidence="1" id="KW-0328">Glycosyltransferase</keyword>
<dbReference type="Pfam" id="PF00534">
    <property type="entry name" value="Glycos_transf_1"/>
    <property type="match status" value="1"/>
</dbReference>
<dbReference type="OrthoDB" id="8878585at2"/>
<dbReference type="EMBL" id="SSSN01000013">
    <property type="protein sequence ID" value="THG30555.1"/>
    <property type="molecule type" value="Genomic_DNA"/>
</dbReference>
<evidence type="ECO:0000259" key="4">
    <source>
        <dbReference type="Pfam" id="PF13439"/>
    </source>
</evidence>
<dbReference type="AlphaFoldDB" id="A0A4S4FMC7"/>
<feature type="domain" description="Glycosyltransferase subfamily 4-like N-terminal" evidence="4">
    <location>
        <begin position="24"/>
        <end position="187"/>
    </location>
</feature>
<comment type="caution">
    <text evidence="5">The sequence shown here is derived from an EMBL/GenBank/DDBJ whole genome shotgun (WGS) entry which is preliminary data.</text>
</comment>
<name>A0A4S4FMC7_9MICO</name>
<sequence length="404" mass="43998">MAHDRARSDRPRYLVVHFSTELFGSDRMLLESVRGLVESGADVVVMVPGDGPLVHLLLEAGASVTHARTLVVRKDLLSIRRVPRLIAETIRGTVSSWRAISRVRPSAIYISTVTLPLFPYLAKVRRIPSVLHIHEAELEVSRTIRWLLYRPSRQATRIIVNSQFTRGVLECSYPRTAAQASIVRNAVAGPAGSEAARESIDGAVRLLYVGRLSPRKAPDLLLDAAALIRASGQPVHVDIVGSPFAGYEWYEQDLRSRAEAADLAGAVDFHGFQPDVWSFMRDADIVVVPSRDSESFGNVLIEGALASRTVIASRMGALPETANGLPSAHLFDANSVESLSDAIRTVLSEWSTERMHAIGSSVLARRSFDPDVYRGAIADQMLATLGQRAVTSWGPLTASPSASH</sequence>
<dbReference type="SUPFAM" id="SSF53756">
    <property type="entry name" value="UDP-Glycosyltransferase/glycogen phosphorylase"/>
    <property type="match status" value="1"/>
</dbReference>
<dbReference type="GO" id="GO:0016757">
    <property type="term" value="F:glycosyltransferase activity"/>
    <property type="evidence" value="ECO:0007669"/>
    <property type="project" value="UniProtKB-KW"/>
</dbReference>
<keyword evidence="2 5" id="KW-0808">Transferase</keyword>
<evidence type="ECO:0000256" key="1">
    <source>
        <dbReference type="ARBA" id="ARBA00022676"/>
    </source>
</evidence>
<dbReference type="CDD" id="cd03801">
    <property type="entry name" value="GT4_PimA-like"/>
    <property type="match status" value="1"/>
</dbReference>
<gene>
    <name evidence="5" type="ORF">E6C70_14395</name>
</gene>
<evidence type="ECO:0000259" key="3">
    <source>
        <dbReference type="Pfam" id="PF00534"/>
    </source>
</evidence>
<dbReference type="Gene3D" id="3.40.50.2000">
    <property type="entry name" value="Glycogen Phosphorylase B"/>
    <property type="match status" value="2"/>
</dbReference>
<dbReference type="PANTHER" id="PTHR12526">
    <property type="entry name" value="GLYCOSYLTRANSFERASE"/>
    <property type="match status" value="1"/>
</dbReference>
<organism evidence="5 6">
    <name type="scientific">Orlajensenia flava</name>
    <dbReference type="NCBI Taxonomy" id="2565934"/>
    <lineage>
        <taxon>Bacteria</taxon>
        <taxon>Bacillati</taxon>
        <taxon>Actinomycetota</taxon>
        <taxon>Actinomycetes</taxon>
        <taxon>Micrococcales</taxon>
        <taxon>Microbacteriaceae</taxon>
        <taxon>Orlajensenia</taxon>
    </lineage>
</organism>
<keyword evidence="6" id="KW-1185">Reference proteome</keyword>
<protein>
    <submittedName>
        <fullName evidence="5">Glycosyltransferase family 4 protein</fullName>
    </submittedName>
</protein>
<proteinExistence type="predicted"/>
<feature type="domain" description="Glycosyl transferase family 1" evidence="3">
    <location>
        <begin position="204"/>
        <end position="354"/>
    </location>
</feature>
<dbReference type="Proteomes" id="UP000307380">
    <property type="component" value="Unassembled WGS sequence"/>
</dbReference>
<accession>A0A4S4FMC7</accession>
<reference evidence="5 6" key="1">
    <citation type="submission" date="2019-04" db="EMBL/GenBank/DDBJ databases">
        <authorList>
            <person name="Jiang L."/>
        </authorList>
    </citation>
    <scope>NUCLEOTIDE SEQUENCE [LARGE SCALE GENOMIC DNA]</scope>
    <source>
        <strain evidence="5 6">YIM 131861</strain>
    </source>
</reference>
<evidence type="ECO:0000256" key="2">
    <source>
        <dbReference type="ARBA" id="ARBA00022679"/>
    </source>
</evidence>